<dbReference type="Proteomes" id="UP000250275">
    <property type="component" value="Unassembled WGS sequence"/>
</dbReference>
<name>A0A310S794_9HYME</name>
<keyword evidence="1" id="KW-0472">Membrane</keyword>
<evidence type="ECO:0000313" key="3">
    <source>
        <dbReference type="Proteomes" id="UP000250275"/>
    </source>
</evidence>
<keyword evidence="3" id="KW-1185">Reference proteome</keyword>
<dbReference type="EMBL" id="KQ775154">
    <property type="protein sequence ID" value="OAD52286.1"/>
    <property type="molecule type" value="Genomic_DNA"/>
</dbReference>
<proteinExistence type="predicted"/>
<protein>
    <submittedName>
        <fullName evidence="2">Uncharacterized protein</fullName>
    </submittedName>
</protein>
<reference evidence="2 3" key="1">
    <citation type="submission" date="2015-07" db="EMBL/GenBank/DDBJ databases">
        <title>The genome of Eufriesea mexicana.</title>
        <authorList>
            <person name="Pan H."/>
            <person name="Kapheim K."/>
        </authorList>
    </citation>
    <scope>NUCLEOTIDE SEQUENCE [LARGE SCALE GENOMIC DNA]</scope>
    <source>
        <strain evidence="2">0111107269</strain>
        <tissue evidence="2">Whole body</tissue>
    </source>
</reference>
<accession>A0A310S794</accession>
<sequence length="61" mass="7022">MPNSMTLIAQLGMLIKCVSLCLIGVLFWMHRNMLRISVIDQALRWPIVNPDSSLTYVYPRT</sequence>
<feature type="transmembrane region" description="Helical" evidence="1">
    <location>
        <begin position="6"/>
        <end position="29"/>
    </location>
</feature>
<keyword evidence="1" id="KW-0812">Transmembrane</keyword>
<organism evidence="2 3">
    <name type="scientific">Eufriesea mexicana</name>
    <dbReference type="NCBI Taxonomy" id="516756"/>
    <lineage>
        <taxon>Eukaryota</taxon>
        <taxon>Metazoa</taxon>
        <taxon>Ecdysozoa</taxon>
        <taxon>Arthropoda</taxon>
        <taxon>Hexapoda</taxon>
        <taxon>Insecta</taxon>
        <taxon>Pterygota</taxon>
        <taxon>Neoptera</taxon>
        <taxon>Endopterygota</taxon>
        <taxon>Hymenoptera</taxon>
        <taxon>Apocrita</taxon>
        <taxon>Aculeata</taxon>
        <taxon>Apoidea</taxon>
        <taxon>Anthophila</taxon>
        <taxon>Apidae</taxon>
        <taxon>Eufriesea</taxon>
    </lineage>
</organism>
<evidence type="ECO:0000256" key="1">
    <source>
        <dbReference type="SAM" id="Phobius"/>
    </source>
</evidence>
<keyword evidence="1" id="KW-1133">Transmembrane helix</keyword>
<dbReference type="AlphaFoldDB" id="A0A310S794"/>
<gene>
    <name evidence="2" type="ORF">WN48_02207</name>
</gene>
<evidence type="ECO:0000313" key="2">
    <source>
        <dbReference type="EMBL" id="OAD52286.1"/>
    </source>
</evidence>